<dbReference type="AlphaFoldDB" id="A0A9Q3CEY3"/>
<accession>A0A9Q3CEY3</accession>
<protein>
    <submittedName>
        <fullName evidence="2">Uncharacterized protein</fullName>
    </submittedName>
</protein>
<feature type="region of interest" description="Disordered" evidence="1">
    <location>
        <begin position="70"/>
        <end position="112"/>
    </location>
</feature>
<evidence type="ECO:0000313" key="3">
    <source>
        <dbReference type="Proteomes" id="UP000765509"/>
    </source>
</evidence>
<keyword evidence="3" id="KW-1185">Reference proteome</keyword>
<feature type="region of interest" description="Disordered" evidence="1">
    <location>
        <begin position="438"/>
        <end position="524"/>
    </location>
</feature>
<dbReference type="OrthoDB" id="2517477at2759"/>
<organism evidence="2 3">
    <name type="scientific">Austropuccinia psidii MF-1</name>
    <dbReference type="NCBI Taxonomy" id="1389203"/>
    <lineage>
        <taxon>Eukaryota</taxon>
        <taxon>Fungi</taxon>
        <taxon>Dikarya</taxon>
        <taxon>Basidiomycota</taxon>
        <taxon>Pucciniomycotina</taxon>
        <taxon>Pucciniomycetes</taxon>
        <taxon>Pucciniales</taxon>
        <taxon>Sphaerophragmiaceae</taxon>
        <taxon>Austropuccinia</taxon>
    </lineage>
</organism>
<gene>
    <name evidence="2" type="ORF">O181_022524</name>
</gene>
<evidence type="ECO:0000256" key="1">
    <source>
        <dbReference type="SAM" id="MobiDB-lite"/>
    </source>
</evidence>
<comment type="caution">
    <text evidence="2">The sequence shown here is derived from an EMBL/GenBank/DDBJ whole genome shotgun (WGS) entry which is preliminary data.</text>
</comment>
<proteinExistence type="predicted"/>
<dbReference type="EMBL" id="AVOT02006936">
    <property type="protein sequence ID" value="MBW0482809.1"/>
    <property type="molecule type" value="Genomic_DNA"/>
</dbReference>
<feature type="compositionally biased region" description="Polar residues" evidence="1">
    <location>
        <begin position="88"/>
        <end position="104"/>
    </location>
</feature>
<reference evidence="2" key="1">
    <citation type="submission" date="2021-03" db="EMBL/GenBank/DDBJ databases">
        <title>Draft genome sequence of rust myrtle Austropuccinia psidii MF-1, a brazilian biotype.</title>
        <authorList>
            <person name="Quecine M.C."/>
            <person name="Pachon D.M.R."/>
            <person name="Bonatelli M.L."/>
            <person name="Correr F.H."/>
            <person name="Franceschini L.M."/>
            <person name="Leite T.F."/>
            <person name="Margarido G.R.A."/>
            <person name="Almeida C.A."/>
            <person name="Ferrarezi J.A."/>
            <person name="Labate C.A."/>
        </authorList>
    </citation>
    <scope>NUCLEOTIDE SEQUENCE</scope>
    <source>
        <strain evidence="2">MF-1</strain>
    </source>
</reference>
<evidence type="ECO:0000313" key="2">
    <source>
        <dbReference type="EMBL" id="MBW0482809.1"/>
    </source>
</evidence>
<dbReference type="Proteomes" id="UP000765509">
    <property type="component" value="Unassembled WGS sequence"/>
</dbReference>
<feature type="compositionally biased region" description="Acidic residues" evidence="1">
    <location>
        <begin position="506"/>
        <end position="524"/>
    </location>
</feature>
<feature type="region of interest" description="Disordered" evidence="1">
    <location>
        <begin position="1"/>
        <end position="20"/>
    </location>
</feature>
<sequence>MSQPISPPTNSSNPNSSEESIQQVLIQLLHEQQSINASITTLQNDIENLKVDRAIPEANTAGRFQCAQSEFLHSPSPGRSNKQRPRPASSTLTASNRQSQTIPAQISPRRHPIQMSANDFPPNFQGVKVLWKLVERDAVPDPCPPSALSNFYCRFSNTDEIQRVAEDSTAPSLIDEDDVADFVVEKAASLRLGRGIGNLSESLVLYIRGTLARLGITIWSPYLSQNRDNLYNSACRISAITTFQQVASAGAYDYMAMNHISILDSALLQRTYDHYVHFVLRDARLDYAILTKLPMRYRKIIQELGAHSEDESVEGKNFRVIWKLPYCSLKANIFFHRLDASMEDYDKSLGKKSRQSTRVLPKIPIETTCPPPKGLPIDFYSVKWFKGLPNIQKERMIDLENIAFLPNPEDSLKSQKTSDEKLSDKKFNQKYFTDATKPYNLESLETENNGKLQNEDEDEEDNSIDLYAPSPDASGDEGDYYGPGKYSYEEEGDINDQGNSEREWVGDPEDYDVDQENDFDMEVY</sequence>
<name>A0A9Q3CEY3_9BASI</name>